<sequence length="201" mass="21115">MPTVPTDHPNPHHRSSVHRPERCTAASLAASSAGAEAAAAASFSQADSLCILITHNPIAVRDHRPERSTGVVGGVIGRNGGGGGCLLLRRQLPASAPFECAAGSEQHAPSSSGLRRSASLEALLPSASGKASRRSLPQQARRRTTRARASEALHGRASCPRRPPIPSFAASSAGTVRGRPPPPVNCCHQPWTHDRLRSWHP</sequence>
<organism evidence="2 3">
    <name type="scientific">Chrysochromulina tobinii</name>
    <dbReference type="NCBI Taxonomy" id="1460289"/>
    <lineage>
        <taxon>Eukaryota</taxon>
        <taxon>Haptista</taxon>
        <taxon>Haptophyta</taxon>
        <taxon>Prymnesiophyceae</taxon>
        <taxon>Prymnesiales</taxon>
        <taxon>Chrysochromulinaceae</taxon>
        <taxon>Chrysochromulina</taxon>
    </lineage>
</organism>
<dbReference type="Proteomes" id="UP000037460">
    <property type="component" value="Unassembled WGS sequence"/>
</dbReference>
<feature type="region of interest" description="Disordered" evidence="1">
    <location>
        <begin position="124"/>
        <end position="191"/>
    </location>
</feature>
<feature type="region of interest" description="Disordered" evidence="1">
    <location>
        <begin position="1"/>
        <end position="20"/>
    </location>
</feature>
<proteinExistence type="predicted"/>
<accession>A0A0M0K4E4</accession>
<evidence type="ECO:0000256" key="1">
    <source>
        <dbReference type="SAM" id="MobiDB-lite"/>
    </source>
</evidence>
<dbReference type="EMBL" id="JWZX01001517">
    <property type="protein sequence ID" value="KOO33447.1"/>
    <property type="molecule type" value="Genomic_DNA"/>
</dbReference>
<comment type="caution">
    <text evidence="2">The sequence shown here is derived from an EMBL/GenBank/DDBJ whole genome shotgun (WGS) entry which is preliminary data.</text>
</comment>
<name>A0A0M0K4E4_9EUKA</name>
<evidence type="ECO:0000313" key="3">
    <source>
        <dbReference type="Proteomes" id="UP000037460"/>
    </source>
</evidence>
<dbReference type="AlphaFoldDB" id="A0A0M0K4E4"/>
<protein>
    <submittedName>
        <fullName evidence="2">Uncharacterized protein</fullName>
    </submittedName>
</protein>
<gene>
    <name evidence="2" type="ORF">Ctob_015981</name>
</gene>
<evidence type="ECO:0000313" key="2">
    <source>
        <dbReference type="EMBL" id="KOO33447.1"/>
    </source>
</evidence>
<reference evidence="3" key="1">
    <citation type="journal article" date="2015" name="PLoS Genet.">
        <title>Genome Sequence and Transcriptome Analyses of Chrysochromulina tobin: Metabolic Tools for Enhanced Algal Fitness in the Prominent Order Prymnesiales (Haptophyceae).</title>
        <authorList>
            <person name="Hovde B.T."/>
            <person name="Deodato C.R."/>
            <person name="Hunsperger H.M."/>
            <person name="Ryken S.A."/>
            <person name="Yost W."/>
            <person name="Jha R.K."/>
            <person name="Patterson J."/>
            <person name="Monnat R.J. Jr."/>
            <person name="Barlow S.B."/>
            <person name="Starkenburg S.R."/>
            <person name="Cattolico R.A."/>
        </authorList>
    </citation>
    <scope>NUCLEOTIDE SEQUENCE</scope>
    <source>
        <strain evidence="3">CCMP291</strain>
    </source>
</reference>
<keyword evidence="3" id="KW-1185">Reference proteome</keyword>